<evidence type="ECO:0000256" key="4">
    <source>
        <dbReference type="ARBA" id="ARBA00023163"/>
    </source>
</evidence>
<accession>A0ABS4SVM7</accession>
<dbReference type="InterPro" id="IPR036390">
    <property type="entry name" value="WH_DNA-bd_sf"/>
</dbReference>
<evidence type="ECO:0000256" key="2">
    <source>
        <dbReference type="ARBA" id="ARBA00023015"/>
    </source>
</evidence>
<keyword evidence="2" id="KW-0805">Transcription regulation</keyword>
<dbReference type="Gene3D" id="1.10.10.10">
    <property type="entry name" value="Winged helix-like DNA-binding domain superfamily/Winged helix DNA-binding domain"/>
    <property type="match status" value="1"/>
</dbReference>
<dbReference type="InterPro" id="IPR058163">
    <property type="entry name" value="LysR-type_TF_proteobact-type"/>
</dbReference>
<evidence type="ECO:0000256" key="1">
    <source>
        <dbReference type="ARBA" id="ARBA00009437"/>
    </source>
</evidence>
<dbReference type="InterPro" id="IPR000847">
    <property type="entry name" value="LysR_HTH_N"/>
</dbReference>
<keyword evidence="4" id="KW-0804">Transcription</keyword>
<dbReference type="PRINTS" id="PR00039">
    <property type="entry name" value="HTHLYSR"/>
</dbReference>
<dbReference type="NCBIfam" id="NF008352">
    <property type="entry name" value="PRK11139.1"/>
    <property type="match status" value="1"/>
</dbReference>
<dbReference type="EMBL" id="JAGINP010000029">
    <property type="protein sequence ID" value="MBP2296269.1"/>
    <property type="molecule type" value="Genomic_DNA"/>
</dbReference>
<sequence>MESHMDERRLPSLNGIRSFVAAARHLSFTAAARELNVTQGAVSRSVQALEAELGVPLFRREGRAIALTPAGAVFYPQVADALGRIAAASQSVRRLEEGGVLSISLLPTFALRWLVPRLHRFQHAHPDILVDVSTSEHTVDFVAEPIDLALRYGFGPWPGAEATLFMREEMGIFCAPALPRQAPLASPADLPAHRLLVHTTRPEAWPDFFAAHGMAPPDTGQSPGFEHFFMITEAAALGMGVALLPVFLVRDELASGRLVQPFPHTLRPAKAYYLLHGPGRGRSRKIALFMDWLLQEAASG</sequence>
<dbReference type="Proteomes" id="UP000781958">
    <property type="component" value="Unassembled WGS sequence"/>
</dbReference>
<dbReference type="SUPFAM" id="SSF53850">
    <property type="entry name" value="Periplasmic binding protein-like II"/>
    <property type="match status" value="1"/>
</dbReference>
<name>A0ABS4SVM7_9PROT</name>
<proteinExistence type="inferred from homology"/>
<dbReference type="PROSITE" id="PS50931">
    <property type="entry name" value="HTH_LYSR"/>
    <property type="match status" value="1"/>
</dbReference>
<comment type="similarity">
    <text evidence="1">Belongs to the LysR transcriptional regulatory family.</text>
</comment>
<comment type="caution">
    <text evidence="6">The sequence shown here is derived from an EMBL/GenBank/DDBJ whole genome shotgun (WGS) entry which is preliminary data.</text>
</comment>
<evidence type="ECO:0000313" key="6">
    <source>
        <dbReference type="EMBL" id="MBP2296269.1"/>
    </source>
</evidence>
<evidence type="ECO:0000256" key="3">
    <source>
        <dbReference type="ARBA" id="ARBA00023125"/>
    </source>
</evidence>
<dbReference type="InterPro" id="IPR005119">
    <property type="entry name" value="LysR_subst-bd"/>
</dbReference>
<evidence type="ECO:0000313" key="7">
    <source>
        <dbReference type="Proteomes" id="UP000781958"/>
    </source>
</evidence>
<reference evidence="6 7" key="1">
    <citation type="submission" date="2021-03" db="EMBL/GenBank/DDBJ databases">
        <title>Genomic Encyclopedia of Type Strains, Phase III (KMG-III): the genomes of soil and plant-associated and newly described type strains.</title>
        <authorList>
            <person name="Whitman W."/>
        </authorList>
    </citation>
    <scope>NUCLEOTIDE SEQUENCE [LARGE SCALE GENOMIC DNA]</scope>
    <source>
        <strain evidence="6 7">IMMIB AFH-6</strain>
    </source>
</reference>
<keyword evidence="7" id="KW-1185">Reference proteome</keyword>
<keyword evidence="3" id="KW-0238">DNA-binding</keyword>
<dbReference type="CDD" id="cd08432">
    <property type="entry name" value="PBP2_GcdR_TrpI_HvrB_AmpR_like"/>
    <property type="match status" value="1"/>
</dbReference>
<dbReference type="Pfam" id="PF00126">
    <property type="entry name" value="HTH_1"/>
    <property type="match status" value="1"/>
</dbReference>
<organism evidence="6 7">
    <name type="scientific">Azospirillum rugosum</name>
    <dbReference type="NCBI Taxonomy" id="416170"/>
    <lineage>
        <taxon>Bacteria</taxon>
        <taxon>Pseudomonadati</taxon>
        <taxon>Pseudomonadota</taxon>
        <taxon>Alphaproteobacteria</taxon>
        <taxon>Rhodospirillales</taxon>
        <taxon>Azospirillaceae</taxon>
        <taxon>Azospirillum</taxon>
    </lineage>
</organism>
<dbReference type="Gene3D" id="3.40.190.10">
    <property type="entry name" value="Periplasmic binding protein-like II"/>
    <property type="match status" value="2"/>
</dbReference>
<dbReference type="SUPFAM" id="SSF46785">
    <property type="entry name" value="Winged helix' DNA-binding domain"/>
    <property type="match status" value="1"/>
</dbReference>
<protein>
    <submittedName>
        <fullName evidence="6">LysR family glycine cleavage system transcriptional activator</fullName>
    </submittedName>
</protein>
<evidence type="ECO:0000259" key="5">
    <source>
        <dbReference type="PROSITE" id="PS50931"/>
    </source>
</evidence>
<dbReference type="Pfam" id="PF03466">
    <property type="entry name" value="LysR_substrate"/>
    <property type="match status" value="1"/>
</dbReference>
<dbReference type="PANTHER" id="PTHR30537">
    <property type="entry name" value="HTH-TYPE TRANSCRIPTIONAL REGULATOR"/>
    <property type="match status" value="1"/>
</dbReference>
<feature type="domain" description="HTH lysR-type" evidence="5">
    <location>
        <begin position="11"/>
        <end position="68"/>
    </location>
</feature>
<dbReference type="RefSeq" id="WP_246501033.1">
    <property type="nucleotide sequence ID" value="NZ_JAGINP010000029.1"/>
</dbReference>
<gene>
    <name evidence="6" type="ORF">J2851_006085</name>
</gene>
<dbReference type="InterPro" id="IPR036388">
    <property type="entry name" value="WH-like_DNA-bd_sf"/>
</dbReference>
<dbReference type="PANTHER" id="PTHR30537:SF74">
    <property type="entry name" value="HTH-TYPE TRANSCRIPTIONAL REGULATOR TRPI"/>
    <property type="match status" value="1"/>
</dbReference>